<protein>
    <submittedName>
        <fullName evidence="2">Uncharacterized protein</fullName>
    </submittedName>
</protein>
<evidence type="ECO:0000256" key="1">
    <source>
        <dbReference type="SAM" id="Phobius"/>
    </source>
</evidence>
<feature type="transmembrane region" description="Helical" evidence="1">
    <location>
        <begin position="6"/>
        <end position="25"/>
    </location>
</feature>
<keyword evidence="1" id="KW-1133">Transmembrane helix</keyword>
<accession>A0A0F9H652</accession>
<keyword evidence="1" id="KW-0472">Membrane</keyword>
<gene>
    <name evidence="2" type="ORF">LCGC14_1742700</name>
</gene>
<sequence>MWWTFAASLVASCTALFIAVVVYPWQKSIDRTSQLAAERRALYTRAILIVADAELLNKLDLGVPNKLDLLIVELAGVGTKEFAQQISAFRDLVEQFHVLKAKDKKGVSEEYSETMRNMSKAITCILQVARKEIAEAGDDHIGLPQYIKKLKDRTSK</sequence>
<keyword evidence="1" id="KW-0812">Transmembrane</keyword>
<comment type="caution">
    <text evidence="2">The sequence shown here is derived from an EMBL/GenBank/DDBJ whole genome shotgun (WGS) entry which is preliminary data.</text>
</comment>
<dbReference type="AlphaFoldDB" id="A0A0F9H652"/>
<dbReference type="EMBL" id="LAZR01015963">
    <property type="protein sequence ID" value="KKM06564.1"/>
    <property type="molecule type" value="Genomic_DNA"/>
</dbReference>
<evidence type="ECO:0000313" key="2">
    <source>
        <dbReference type="EMBL" id="KKM06564.1"/>
    </source>
</evidence>
<proteinExistence type="predicted"/>
<reference evidence="2" key="1">
    <citation type="journal article" date="2015" name="Nature">
        <title>Complex archaea that bridge the gap between prokaryotes and eukaryotes.</title>
        <authorList>
            <person name="Spang A."/>
            <person name="Saw J.H."/>
            <person name="Jorgensen S.L."/>
            <person name="Zaremba-Niedzwiedzka K."/>
            <person name="Martijn J."/>
            <person name="Lind A.E."/>
            <person name="van Eijk R."/>
            <person name="Schleper C."/>
            <person name="Guy L."/>
            <person name="Ettema T.J."/>
        </authorList>
    </citation>
    <scope>NUCLEOTIDE SEQUENCE</scope>
</reference>
<name>A0A0F9H652_9ZZZZ</name>
<organism evidence="2">
    <name type="scientific">marine sediment metagenome</name>
    <dbReference type="NCBI Taxonomy" id="412755"/>
    <lineage>
        <taxon>unclassified sequences</taxon>
        <taxon>metagenomes</taxon>
        <taxon>ecological metagenomes</taxon>
    </lineage>
</organism>